<dbReference type="InterPro" id="IPR051082">
    <property type="entry name" value="Pentapeptide-BTB/POZ_domain"/>
</dbReference>
<dbReference type="AlphaFoldDB" id="A0A818U795"/>
<evidence type="ECO:0000256" key="2">
    <source>
        <dbReference type="SAM" id="Phobius"/>
    </source>
</evidence>
<feature type="region of interest" description="Disordered" evidence="1">
    <location>
        <begin position="68"/>
        <end position="94"/>
    </location>
</feature>
<feature type="transmembrane region" description="Helical" evidence="2">
    <location>
        <begin position="26"/>
        <end position="49"/>
    </location>
</feature>
<gene>
    <name evidence="3" type="ORF">OXD698_LOCUS12019</name>
</gene>
<organism evidence="3 4">
    <name type="scientific">Adineta steineri</name>
    <dbReference type="NCBI Taxonomy" id="433720"/>
    <lineage>
        <taxon>Eukaryota</taxon>
        <taxon>Metazoa</taxon>
        <taxon>Spiralia</taxon>
        <taxon>Gnathifera</taxon>
        <taxon>Rotifera</taxon>
        <taxon>Eurotatoria</taxon>
        <taxon>Bdelloidea</taxon>
        <taxon>Adinetida</taxon>
        <taxon>Adinetidae</taxon>
        <taxon>Adineta</taxon>
    </lineage>
</organism>
<evidence type="ECO:0000313" key="3">
    <source>
        <dbReference type="EMBL" id="CAF3697101.1"/>
    </source>
</evidence>
<dbReference type="SUPFAM" id="SSF141571">
    <property type="entry name" value="Pentapeptide repeat-like"/>
    <property type="match status" value="1"/>
</dbReference>
<dbReference type="Proteomes" id="UP000663844">
    <property type="component" value="Unassembled WGS sequence"/>
</dbReference>
<protein>
    <recommendedName>
        <fullName evidence="5">Pentapeptide repeat-containing protein</fullName>
    </recommendedName>
</protein>
<reference evidence="3" key="1">
    <citation type="submission" date="2021-02" db="EMBL/GenBank/DDBJ databases">
        <authorList>
            <person name="Nowell W R."/>
        </authorList>
    </citation>
    <scope>NUCLEOTIDE SEQUENCE</scope>
</reference>
<dbReference type="EMBL" id="CAJOAZ010000688">
    <property type="protein sequence ID" value="CAF3697101.1"/>
    <property type="molecule type" value="Genomic_DNA"/>
</dbReference>
<dbReference type="Pfam" id="PF13599">
    <property type="entry name" value="Pentapeptide_4"/>
    <property type="match status" value="1"/>
</dbReference>
<proteinExistence type="predicted"/>
<evidence type="ECO:0000313" key="4">
    <source>
        <dbReference type="Proteomes" id="UP000663844"/>
    </source>
</evidence>
<keyword evidence="2" id="KW-0472">Membrane</keyword>
<name>A0A818U795_9BILA</name>
<evidence type="ECO:0008006" key="5">
    <source>
        <dbReference type="Google" id="ProtNLM"/>
    </source>
</evidence>
<dbReference type="PANTHER" id="PTHR14136:SF17">
    <property type="entry name" value="BTB_POZ DOMAIN-CONTAINING PROTEIN KCTD9"/>
    <property type="match status" value="1"/>
</dbReference>
<keyword evidence="2" id="KW-0812">Transmembrane</keyword>
<dbReference type="PANTHER" id="PTHR14136">
    <property type="entry name" value="BTB_POZ DOMAIN-CONTAINING PROTEIN KCTD9"/>
    <property type="match status" value="1"/>
</dbReference>
<keyword evidence="2" id="KW-1133">Transmembrane helix</keyword>
<sequence length="537" mass="61458">MHTIPDVSTTAIKLESQSRKRPTEEVIKCISSVLIPLLIAVFTVVIAIIQLKNAAETRIQDLKIAEEQREQEDRIQEKRRNEDRSIAKDNRDKDFEIANRTREQDLKIENDRRVEDRRTAEASRQKDYEIARQQRELDLVLANNRQMDVVLATYFKEMSDLFLSPNFTLGDNNIMATVIRAKTLTALRQMDTKRKAYIILFLFESKMLTNNQHPIDLSGADLDGLDLSVSPRMRYMKQASLRNISLMHISLANATFANRDLSDSNFNFATLSNVNFEACHIERTSFLNATLQNTKFDDAFVRDTEFSGSDLNGSNISPTQMRYNLLMFDVILPSGFLQRDPNLLLNGDAEQKVCSNGTIPTVELEGGWEPVRTKGLHLVNPTLYEYAPNVFHQTGTGACFFLFLAFVHGGMTVKVYVPDRLKNVQQASWRVRAQCGFLGQQQERTHFELSLVERGDVPSKELIVDNVTTLSSEIGVRMPFNSKATYVDLTIEFKRDDNVTVDRPLFIGYCDNIYLALDRSFWFPIVDPWEVAYLEYG</sequence>
<comment type="caution">
    <text evidence="3">The sequence shown here is derived from an EMBL/GenBank/DDBJ whole genome shotgun (WGS) entry which is preliminary data.</text>
</comment>
<dbReference type="InterPro" id="IPR001646">
    <property type="entry name" value="5peptide_repeat"/>
</dbReference>
<accession>A0A818U795</accession>
<dbReference type="Gene3D" id="2.160.20.80">
    <property type="entry name" value="E3 ubiquitin-protein ligase SopA"/>
    <property type="match status" value="1"/>
</dbReference>
<evidence type="ECO:0000256" key="1">
    <source>
        <dbReference type="SAM" id="MobiDB-lite"/>
    </source>
</evidence>